<dbReference type="RefSeq" id="WP_191878735.1">
    <property type="nucleotide sequence ID" value="NZ_BMTD01000051.1"/>
</dbReference>
<protein>
    <recommendedName>
        <fullName evidence="4">Helix-turn-helix domain-containing protein</fullName>
    </recommendedName>
</protein>
<dbReference type="EMBL" id="BMTD01000051">
    <property type="protein sequence ID" value="GGV31146.1"/>
    <property type="molecule type" value="Genomic_DNA"/>
</dbReference>
<organism evidence="2 3">
    <name type="scientific">Streptomyces filipinensis</name>
    <dbReference type="NCBI Taxonomy" id="66887"/>
    <lineage>
        <taxon>Bacteria</taxon>
        <taxon>Bacillati</taxon>
        <taxon>Actinomycetota</taxon>
        <taxon>Actinomycetes</taxon>
        <taxon>Kitasatosporales</taxon>
        <taxon>Streptomycetaceae</taxon>
        <taxon>Streptomyces</taxon>
    </lineage>
</organism>
<name>A0A918IN38_9ACTN</name>
<dbReference type="Proteomes" id="UP000618795">
    <property type="component" value="Unassembled WGS sequence"/>
</dbReference>
<proteinExistence type="predicted"/>
<evidence type="ECO:0000256" key="1">
    <source>
        <dbReference type="SAM" id="MobiDB-lite"/>
    </source>
</evidence>
<accession>A0A918IN38</accession>
<evidence type="ECO:0000313" key="2">
    <source>
        <dbReference type="EMBL" id="GGV31146.1"/>
    </source>
</evidence>
<evidence type="ECO:0000313" key="3">
    <source>
        <dbReference type="Proteomes" id="UP000618795"/>
    </source>
</evidence>
<dbReference type="AlphaFoldDB" id="A0A918IN38"/>
<keyword evidence="3" id="KW-1185">Reference proteome</keyword>
<gene>
    <name evidence="2" type="ORF">GCM10010260_84290</name>
</gene>
<feature type="region of interest" description="Disordered" evidence="1">
    <location>
        <begin position="139"/>
        <end position="174"/>
    </location>
</feature>
<reference evidence="2" key="2">
    <citation type="submission" date="2020-09" db="EMBL/GenBank/DDBJ databases">
        <authorList>
            <person name="Sun Q."/>
            <person name="Ohkuma M."/>
        </authorList>
    </citation>
    <scope>NUCLEOTIDE SEQUENCE</scope>
    <source>
        <strain evidence="2">JCM 4369</strain>
    </source>
</reference>
<evidence type="ECO:0008006" key="4">
    <source>
        <dbReference type="Google" id="ProtNLM"/>
    </source>
</evidence>
<comment type="caution">
    <text evidence="2">The sequence shown here is derived from an EMBL/GenBank/DDBJ whole genome shotgun (WGS) entry which is preliminary data.</text>
</comment>
<sequence>MERPRLSLRAAADACGVSLSTMRRHRENGSFPGARRDPKAGWTVPVEDLLAAGFRLNAPGPTAAEEEQRQGVAEVPAGPGAAARVAELERDLLAERHRRELAEAEARSLGAQLAAKDENLADLRRAMLALTAGAQPAAELTAAPTVPAQAPPPATAPEAAAVEQGKRRWWPRRG</sequence>
<reference evidence="2" key="1">
    <citation type="journal article" date="2014" name="Int. J. Syst. Evol. Microbiol.">
        <title>Complete genome sequence of Corynebacterium casei LMG S-19264T (=DSM 44701T), isolated from a smear-ripened cheese.</title>
        <authorList>
            <consortium name="US DOE Joint Genome Institute (JGI-PGF)"/>
            <person name="Walter F."/>
            <person name="Albersmeier A."/>
            <person name="Kalinowski J."/>
            <person name="Ruckert C."/>
        </authorList>
    </citation>
    <scope>NUCLEOTIDE SEQUENCE</scope>
    <source>
        <strain evidence="2">JCM 4369</strain>
    </source>
</reference>